<dbReference type="EC" id="1.13.-.-" evidence="1"/>
<reference evidence="1 2" key="1">
    <citation type="submission" date="2018-06" db="EMBL/GenBank/DDBJ databases">
        <authorList>
            <consortium name="Pathogen Informatics"/>
            <person name="Doyle S."/>
        </authorList>
    </citation>
    <scope>NUCLEOTIDE SEQUENCE [LARGE SCALE GENOMIC DNA]</scope>
    <source>
        <strain evidence="1 2">NCTC9381</strain>
    </source>
</reference>
<dbReference type="Proteomes" id="UP000254640">
    <property type="component" value="Unassembled WGS sequence"/>
</dbReference>
<dbReference type="AlphaFoldDB" id="A0A379AAS6"/>
<dbReference type="SUPFAM" id="SSF53213">
    <property type="entry name" value="LigB-like"/>
    <property type="match status" value="1"/>
</dbReference>
<dbReference type="Gene3D" id="3.40.830.10">
    <property type="entry name" value="LigB-like"/>
    <property type="match status" value="1"/>
</dbReference>
<dbReference type="EMBL" id="UGSO01000001">
    <property type="protein sequence ID" value="SUB15014.1"/>
    <property type="molecule type" value="Genomic_DNA"/>
</dbReference>
<dbReference type="GO" id="GO:0051213">
    <property type="term" value="F:dioxygenase activity"/>
    <property type="evidence" value="ECO:0007669"/>
    <property type="project" value="UniProtKB-KW"/>
</dbReference>
<organism evidence="1 2">
    <name type="scientific">Enterobacter agglomerans</name>
    <name type="common">Erwinia herbicola</name>
    <name type="synonym">Pantoea agglomerans</name>
    <dbReference type="NCBI Taxonomy" id="549"/>
    <lineage>
        <taxon>Bacteria</taxon>
        <taxon>Pseudomonadati</taxon>
        <taxon>Pseudomonadota</taxon>
        <taxon>Gammaproteobacteria</taxon>
        <taxon>Enterobacterales</taxon>
        <taxon>Erwiniaceae</taxon>
        <taxon>Pantoea</taxon>
        <taxon>Pantoea agglomerans group</taxon>
    </lineage>
</organism>
<protein>
    <submittedName>
        <fullName evidence="1">LigB family dioxygenase</fullName>
        <ecNumber evidence="1">1.13.-.-</ecNumber>
    </submittedName>
</protein>
<evidence type="ECO:0000313" key="1">
    <source>
        <dbReference type="EMBL" id="SUB15014.1"/>
    </source>
</evidence>
<sequence length="68" mass="7214">MILGGFPQALFDTRYPAPGSPELAQQLVEQLAPIAVTLDHEWGTGSWFLGCADQDVSGGRYSGGPAKH</sequence>
<keyword evidence="1" id="KW-0223">Dioxygenase</keyword>
<evidence type="ECO:0000313" key="2">
    <source>
        <dbReference type="Proteomes" id="UP000254640"/>
    </source>
</evidence>
<proteinExistence type="predicted"/>
<name>A0A379AAS6_ENTAG</name>
<accession>A0A379AAS6</accession>
<keyword evidence="1" id="KW-0560">Oxidoreductase</keyword>
<gene>
    <name evidence="1" type="primary">ygiD_2</name>
    <name evidence="1" type="ORF">NCTC9381_00879</name>
</gene>
<keyword evidence="2" id="KW-1185">Reference proteome</keyword>